<dbReference type="eggNOG" id="ENOG50331HC">
    <property type="taxonomic scope" value="Bacteria"/>
</dbReference>
<dbReference type="Proteomes" id="UP000030341">
    <property type="component" value="Chromosome 2"/>
</dbReference>
<dbReference type="OrthoDB" id="5768421at2"/>
<dbReference type="AlphaFoldDB" id="A0A0A7EKU5"/>
<evidence type="ECO:0000313" key="2">
    <source>
        <dbReference type="Proteomes" id="UP000030341"/>
    </source>
</evidence>
<organism evidence="1 2">
    <name type="scientific">Pseudoalteromonas piratica</name>
    <dbReference type="NCBI Taxonomy" id="1348114"/>
    <lineage>
        <taxon>Bacteria</taxon>
        <taxon>Pseudomonadati</taxon>
        <taxon>Pseudomonadota</taxon>
        <taxon>Gammaproteobacteria</taxon>
        <taxon>Alteromonadales</taxon>
        <taxon>Pseudoalteromonadaceae</taxon>
        <taxon>Pseudoalteromonas</taxon>
    </lineage>
</organism>
<dbReference type="KEGG" id="pseo:OM33_19660"/>
<sequence>MSNIKLMIRFRLEPGCLGPTGADYVEDFCRLINKVDFSYPFVALNVIPRYDKSLPEWEFLLNDKLISENQADRVLELHNFTVESIEEAVDEFITLKVEQFMTSVRKNS</sequence>
<accession>A0A0A7EKU5</accession>
<dbReference type="EMBL" id="CP009889">
    <property type="protein sequence ID" value="AIY67269.1"/>
    <property type="molecule type" value="Genomic_DNA"/>
</dbReference>
<proteinExistence type="predicted"/>
<name>A0A0A7EKU5_9GAMM</name>
<dbReference type="RefSeq" id="WP_040136123.1">
    <property type="nucleotide sequence ID" value="NZ_CP009889.1"/>
</dbReference>
<evidence type="ECO:0000313" key="1">
    <source>
        <dbReference type="EMBL" id="AIY67269.1"/>
    </source>
</evidence>
<keyword evidence="2" id="KW-1185">Reference proteome</keyword>
<dbReference type="HOGENOM" id="CLU_150463_0_0_6"/>
<gene>
    <name evidence="1" type="ORF">OM33_19660</name>
</gene>
<dbReference type="STRING" id="1348114.OM33_19660"/>
<protein>
    <submittedName>
        <fullName evidence="1">Uncharacterized protein</fullName>
    </submittedName>
</protein>
<reference evidence="1 2" key="1">
    <citation type="submission" date="2014-11" db="EMBL/GenBank/DDBJ databases">
        <title>Complete Genome Sequence of Pseudoalteromonas sp. Strain OCN003 Isolated from Kaneohe Bay, Oahu, Hawaii.</title>
        <authorList>
            <person name="Beurmann S."/>
            <person name="Videau P."/>
            <person name="Ushijima B."/>
            <person name="Smith A.M."/>
            <person name="Aeby G.S."/>
            <person name="Callahan S.M."/>
            <person name="Belcaid M."/>
        </authorList>
    </citation>
    <scope>NUCLEOTIDE SEQUENCE [LARGE SCALE GENOMIC DNA]</scope>
    <source>
        <strain evidence="1 2">OCN003</strain>
    </source>
</reference>